<dbReference type="Proteomes" id="UP000046395">
    <property type="component" value="Unassembled WGS sequence"/>
</dbReference>
<feature type="compositionally biased region" description="Basic and acidic residues" evidence="1">
    <location>
        <begin position="37"/>
        <end position="53"/>
    </location>
</feature>
<keyword evidence="2" id="KW-1185">Reference proteome</keyword>
<reference evidence="3" key="1">
    <citation type="submission" date="2019-12" db="UniProtKB">
        <authorList>
            <consortium name="WormBaseParasite"/>
        </authorList>
    </citation>
    <scope>IDENTIFICATION</scope>
</reference>
<name>A0A5S6R5E0_TRIMR</name>
<sequence length="70" mass="8042">MVDRKLPPLFLADELGREKGNANAHSLKTTCQHVKQNRQDISRRSRKDSSEKEIDIRSIKTKVGAIWQLV</sequence>
<evidence type="ECO:0000313" key="3">
    <source>
        <dbReference type="WBParaSite" id="TMUE_3000014735.1"/>
    </source>
</evidence>
<proteinExistence type="predicted"/>
<feature type="region of interest" description="Disordered" evidence="1">
    <location>
        <begin position="26"/>
        <end position="53"/>
    </location>
</feature>
<protein>
    <submittedName>
        <fullName evidence="3">Uncharacterized protein</fullName>
    </submittedName>
</protein>
<evidence type="ECO:0000256" key="1">
    <source>
        <dbReference type="SAM" id="MobiDB-lite"/>
    </source>
</evidence>
<accession>A0A5S6R5E0</accession>
<dbReference type="WBParaSite" id="TMUE_3000014735.1">
    <property type="protein sequence ID" value="TMUE_3000014735.1"/>
    <property type="gene ID" value="WBGene00290522"/>
</dbReference>
<organism evidence="2 3">
    <name type="scientific">Trichuris muris</name>
    <name type="common">Mouse whipworm</name>
    <dbReference type="NCBI Taxonomy" id="70415"/>
    <lineage>
        <taxon>Eukaryota</taxon>
        <taxon>Metazoa</taxon>
        <taxon>Ecdysozoa</taxon>
        <taxon>Nematoda</taxon>
        <taxon>Enoplea</taxon>
        <taxon>Dorylaimia</taxon>
        <taxon>Trichinellida</taxon>
        <taxon>Trichuridae</taxon>
        <taxon>Trichuris</taxon>
    </lineage>
</organism>
<dbReference type="AlphaFoldDB" id="A0A5S6R5E0"/>
<evidence type="ECO:0000313" key="2">
    <source>
        <dbReference type="Proteomes" id="UP000046395"/>
    </source>
</evidence>